<organism evidence="2 3">
    <name type="scientific">Formosimonas limnophila</name>
    <dbReference type="NCBI Taxonomy" id="1384487"/>
    <lineage>
        <taxon>Bacteria</taxon>
        <taxon>Pseudomonadati</taxon>
        <taxon>Pseudomonadota</taxon>
        <taxon>Betaproteobacteria</taxon>
        <taxon>Burkholderiales</taxon>
        <taxon>Burkholderiaceae</taxon>
        <taxon>Formosimonas</taxon>
    </lineage>
</organism>
<comment type="subcellular location">
    <subcellularLocation>
        <location evidence="1">Cytoplasm</location>
    </subcellularLocation>
</comment>
<reference evidence="2" key="1">
    <citation type="journal article" date="2014" name="Int. J. Syst. Evol. Microbiol.">
        <title>Complete genome sequence of Corynebacterium casei LMG S-19264T (=DSM 44701T), isolated from a smear-ripened cheese.</title>
        <authorList>
            <consortium name="US DOE Joint Genome Institute (JGI-PGF)"/>
            <person name="Walter F."/>
            <person name="Albersmeier A."/>
            <person name="Kalinowski J."/>
            <person name="Ruckert C."/>
        </authorList>
    </citation>
    <scope>NUCLEOTIDE SEQUENCE</scope>
    <source>
        <strain evidence="2">KCTC 32501</strain>
    </source>
</reference>
<dbReference type="GO" id="GO:0006744">
    <property type="term" value="P:ubiquinone biosynthetic process"/>
    <property type="evidence" value="ECO:0007669"/>
    <property type="project" value="UniProtKB-UniRule"/>
</dbReference>
<accession>A0A8J3CLK4</accession>
<keyword evidence="1" id="KW-0963">Cytoplasm</keyword>
<keyword evidence="3" id="KW-1185">Reference proteome</keyword>
<protein>
    <recommendedName>
        <fullName evidence="1">Ubiquinone biosynthesis accessory factor UbiK</fullName>
    </recommendedName>
</protein>
<dbReference type="Proteomes" id="UP000614287">
    <property type="component" value="Unassembled WGS sequence"/>
</dbReference>
<comment type="pathway">
    <text evidence="1">Cofactor biosynthesis; ubiquinone biosynthesis.</text>
</comment>
<dbReference type="Pfam" id="PF04380">
    <property type="entry name" value="BMFP"/>
    <property type="match status" value="1"/>
</dbReference>
<evidence type="ECO:0000256" key="1">
    <source>
        <dbReference type="HAMAP-Rule" id="MF_02216"/>
    </source>
</evidence>
<proteinExistence type="inferred from homology"/>
<comment type="function">
    <text evidence="1">Required for efficient ubiquinone (coenzyme Q) biosynthesis. UbiK is probably an accessory factor of Ubi enzymes and facilitates ubiquinone biosynthesis by acting as an assembly factor, a targeting factor, or both.</text>
</comment>
<dbReference type="GO" id="GO:0005737">
    <property type="term" value="C:cytoplasm"/>
    <property type="evidence" value="ECO:0007669"/>
    <property type="project" value="UniProtKB-SubCell"/>
</dbReference>
<dbReference type="PANTHER" id="PTHR38040">
    <property type="entry name" value="UBIQUINONE BIOSYNTHESIS ACCESSORY FACTOR UBIK"/>
    <property type="match status" value="1"/>
</dbReference>
<comment type="caution">
    <text evidence="2">The sequence shown here is derived from an EMBL/GenBank/DDBJ whole genome shotgun (WGS) entry which is preliminary data.</text>
</comment>
<reference evidence="2" key="2">
    <citation type="submission" date="2020-09" db="EMBL/GenBank/DDBJ databases">
        <authorList>
            <person name="Sun Q."/>
            <person name="Kim S."/>
        </authorList>
    </citation>
    <scope>NUCLEOTIDE SEQUENCE</scope>
    <source>
        <strain evidence="2">KCTC 32501</strain>
    </source>
</reference>
<name>A0A8J3CLK4_9BURK</name>
<comment type="similarity">
    <text evidence="1">Belongs to the UbiK family.</text>
</comment>
<sequence length="73" mass="8393">MSQQWQSTVEQLMSNSPLKDLTDNVKTFLVGSLRNLDVVTREEFDVQAAMLARTREKLELLEKQVTALEVQLK</sequence>
<keyword evidence="1" id="KW-0831">Ubiquinone biosynthesis</keyword>
<dbReference type="HAMAP" id="MF_02216">
    <property type="entry name" value="UbiK"/>
    <property type="match status" value="1"/>
</dbReference>
<gene>
    <name evidence="1" type="primary">ubiK</name>
    <name evidence="2" type="ORF">GCM10009007_14010</name>
</gene>
<dbReference type="InterPro" id="IPR007475">
    <property type="entry name" value="UbiK"/>
</dbReference>
<dbReference type="AlphaFoldDB" id="A0A8J3CLK4"/>
<evidence type="ECO:0000313" key="3">
    <source>
        <dbReference type="Proteomes" id="UP000614287"/>
    </source>
</evidence>
<dbReference type="UniPathway" id="UPA00232"/>
<dbReference type="PANTHER" id="PTHR38040:SF1">
    <property type="entry name" value="UBIQUINONE BIOSYNTHESIS ACCESSORY FACTOR UBIK"/>
    <property type="match status" value="1"/>
</dbReference>
<dbReference type="EMBL" id="BMZG01000006">
    <property type="protein sequence ID" value="GHA74050.1"/>
    <property type="molecule type" value="Genomic_DNA"/>
</dbReference>
<evidence type="ECO:0000313" key="2">
    <source>
        <dbReference type="EMBL" id="GHA74050.1"/>
    </source>
</evidence>